<dbReference type="RefSeq" id="XP_056479466.1">
    <property type="nucleotide sequence ID" value="XM_056614425.1"/>
</dbReference>
<dbReference type="GeneID" id="81353404"/>
<comment type="caution">
    <text evidence="1">The sequence shown here is derived from an EMBL/GenBank/DDBJ whole genome shotgun (WGS) entry which is preliminary data.</text>
</comment>
<reference evidence="1" key="2">
    <citation type="journal article" date="2023" name="IMA Fungus">
        <title>Comparative genomic study of the Penicillium genus elucidates a diverse pangenome and 15 lateral gene transfer events.</title>
        <authorList>
            <person name="Petersen C."/>
            <person name="Sorensen T."/>
            <person name="Nielsen M.R."/>
            <person name="Sondergaard T.E."/>
            <person name="Sorensen J.L."/>
            <person name="Fitzpatrick D.A."/>
            <person name="Frisvad J.C."/>
            <person name="Nielsen K.L."/>
        </authorList>
    </citation>
    <scope>NUCLEOTIDE SEQUENCE</scope>
    <source>
        <strain evidence="1">IBT 30761</strain>
    </source>
</reference>
<dbReference type="OrthoDB" id="4358419at2759"/>
<dbReference type="AlphaFoldDB" id="A0A9W9G3P7"/>
<organism evidence="1 2">
    <name type="scientific">Penicillium argentinense</name>
    <dbReference type="NCBI Taxonomy" id="1131581"/>
    <lineage>
        <taxon>Eukaryota</taxon>
        <taxon>Fungi</taxon>
        <taxon>Dikarya</taxon>
        <taxon>Ascomycota</taxon>
        <taxon>Pezizomycotina</taxon>
        <taxon>Eurotiomycetes</taxon>
        <taxon>Eurotiomycetidae</taxon>
        <taxon>Eurotiales</taxon>
        <taxon>Aspergillaceae</taxon>
        <taxon>Penicillium</taxon>
    </lineage>
</organism>
<dbReference type="EMBL" id="JAPQKI010000002">
    <property type="protein sequence ID" value="KAJ5111396.1"/>
    <property type="molecule type" value="Genomic_DNA"/>
</dbReference>
<protein>
    <submittedName>
        <fullName evidence="1">Uncharacterized protein</fullName>
    </submittedName>
</protein>
<evidence type="ECO:0000313" key="2">
    <source>
        <dbReference type="Proteomes" id="UP001149074"/>
    </source>
</evidence>
<dbReference type="Proteomes" id="UP001149074">
    <property type="component" value="Unassembled WGS sequence"/>
</dbReference>
<evidence type="ECO:0000313" key="1">
    <source>
        <dbReference type="EMBL" id="KAJ5111396.1"/>
    </source>
</evidence>
<reference evidence="1" key="1">
    <citation type="submission" date="2022-11" db="EMBL/GenBank/DDBJ databases">
        <authorList>
            <person name="Petersen C."/>
        </authorList>
    </citation>
    <scope>NUCLEOTIDE SEQUENCE</scope>
    <source>
        <strain evidence="1">IBT 30761</strain>
    </source>
</reference>
<gene>
    <name evidence="1" type="ORF">N7532_001931</name>
</gene>
<sequence>MASSAEIVEGVPTPVLRLLPPVTLLHNFELQRQNQHMVHFISQLQEQHQLSDHLTANITHAFRLALRRDLDTLIKFGTLIKDQLRGREVLADHFNAWAEAAAALRRLGFSRPSQIPTEASVLEQQLRRCVLNHMKYGFQHLYNEYNGQHDQIIDTVYKALEKRFGSTLVNETVRELREANNLVDLSEVHRLLLPKALHESFRTREAPVSTSPSLGMDQRMPRYPKNKKAAVPLNCPVDLYEQLSVVMKQGGIPIADYFAIASHVCRIKQQTHPGTEMAIIDAFIAGIDNELYRRRMVHWLRKGRWNWEAVSQYVEILSREEIYLANQEYALQHQLEDGSVLLPNGSRSYRFTFLPPINDEDLTSSDEE</sequence>
<name>A0A9W9G3P7_9EURO</name>
<accession>A0A9W9G3P7</accession>
<proteinExistence type="predicted"/>
<keyword evidence="2" id="KW-1185">Reference proteome</keyword>